<dbReference type="GO" id="GO:0012505">
    <property type="term" value="C:endomembrane system"/>
    <property type="evidence" value="ECO:0007669"/>
    <property type="project" value="TreeGrafter"/>
</dbReference>
<feature type="transmembrane region" description="Helical" evidence="10">
    <location>
        <begin position="222"/>
        <end position="241"/>
    </location>
</feature>
<gene>
    <name evidence="13" type="ORF">RJT34_00166</name>
</gene>
<dbReference type="PANTHER" id="PTHR32468">
    <property type="entry name" value="CATION/H + ANTIPORTER"/>
    <property type="match status" value="1"/>
</dbReference>
<dbReference type="InterPro" id="IPR006153">
    <property type="entry name" value="Cation/H_exchanger_TM"/>
</dbReference>
<dbReference type="Proteomes" id="UP001359559">
    <property type="component" value="Unassembled WGS sequence"/>
</dbReference>
<feature type="transmembrane region" description="Helical" evidence="10">
    <location>
        <begin position="293"/>
        <end position="313"/>
    </location>
</feature>
<proteinExistence type="inferred from homology"/>
<dbReference type="GO" id="GO:0006813">
    <property type="term" value="P:potassium ion transport"/>
    <property type="evidence" value="ECO:0007669"/>
    <property type="project" value="UniProtKB-KW"/>
</dbReference>
<accession>A0AAN9KHZ7</accession>
<comment type="caution">
    <text evidence="13">The sequence shown here is derived from an EMBL/GenBank/DDBJ whole genome shotgun (WGS) entry which is preliminary data.</text>
</comment>
<dbReference type="GO" id="GO:0016020">
    <property type="term" value="C:membrane"/>
    <property type="evidence" value="ECO:0007669"/>
    <property type="project" value="UniProtKB-SubCell"/>
</dbReference>
<evidence type="ECO:0000256" key="4">
    <source>
        <dbReference type="ARBA" id="ARBA00022692"/>
    </source>
</evidence>
<reference evidence="13 14" key="1">
    <citation type="submission" date="2024-01" db="EMBL/GenBank/DDBJ databases">
        <title>The genomes of 5 underutilized Papilionoideae crops provide insights into root nodulation and disease resistance.</title>
        <authorList>
            <person name="Yuan L."/>
        </authorList>
    </citation>
    <scope>NUCLEOTIDE SEQUENCE [LARGE SCALE GENOMIC DNA]</scope>
    <source>
        <strain evidence="13">LY-2023</strain>
        <tissue evidence="13">Leaf</tissue>
    </source>
</reference>
<evidence type="ECO:0000256" key="2">
    <source>
        <dbReference type="ARBA" id="ARBA00022448"/>
    </source>
</evidence>
<feature type="domain" description="Cation/H(+) antiporter central" evidence="12">
    <location>
        <begin position="510"/>
        <end position="639"/>
    </location>
</feature>
<feature type="transmembrane region" description="Helical" evidence="10">
    <location>
        <begin position="371"/>
        <end position="390"/>
    </location>
</feature>
<feature type="transmembrane region" description="Helical" evidence="10">
    <location>
        <begin position="84"/>
        <end position="107"/>
    </location>
</feature>
<protein>
    <recommendedName>
        <fullName evidence="15">Cation/H+ exchanger domain-containing protein</fullName>
    </recommendedName>
</protein>
<feature type="transmembrane region" description="Helical" evidence="10">
    <location>
        <begin position="186"/>
        <end position="210"/>
    </location>
</feature>
<dbReference type="Pfam" id="PF00999">
    <property type="entry name" value="Na_H_Exchanger"/>
    <property type="match status" value="1"/>
</dbReference>
<dbReference type="AlphaFoldDB" id="A0AAN9KHZ7"/>
<keyword evidence="5" id="KW-0630">Potassium</keyword>
<dbReference type="EMBL" id="JAYKXN010000001">
    <property type="protein sequence ID" value="KAK7316588.1"/>
    <property type="molecule type" value="Genomic_DNA"/>
</dbReference>
<dbReference type="PANTHER" id="PTHR32468:SF101">
    <property type="entry name" value="CATION_H+ EXCHANGER 2"/>
    <property type="match status" value="1"/>
</dbReference>
<keyword evidence="8 10" id="KW-0472">Membrane</keyword>
<feature type="transmembrane region" description="Helical" evidence="10">
    <location>
        <begin position="119"/>
        <end position="139"/>
    </location>
</feature>
<dbReference type="InterPro" id="IPR038770">
    <property type="entry name" value="Na+/solute_symporter_sf"/>
</dbReference>
<feature type="transmembrane region" description="Helical" evidence="10">
    <location>
        <begin position="437"/>
        <end position="459"/>
    </location>
</feature>
<keyword evidence="2" id="KW-0813">Transport</keyword>
<feature type="domain" description="Cation/H+ exchanger transmembrane" evidence="11">
    <location>
        <begin position="72"/>
        <end position="451"/>
    </location>
</feature>
<dbReference type="Gene3D" id="1.20.1530.20">
    <property type="match status" value="1"/>
</dbReference>
<evidence type="ECO:0000256" key="10">
    <source>
        <dbReference type="SAM" id="Phobius"/>
    </source>
</evidence>
<feature type="transmembrane region" description="Helical" evidence="10">
    <location>
        <begin position="151"/>
        <end position="174"/>
    </location>
</feature>
<evidence type="ECO:0000256" key="3">
    <source>
        <dbReference type="ARBA" id="ARBA00022538"/>
    </source>
</evidence>
<evidence type="ECO:0000313" key="14">
    <source>
        <dbReference type="Proteomes" id="UP001359559"/>
    </source>
</evidence>
<dbReference type="GO" id="GO:0015297">
    <property type="term" value="F:antiporter activity"/>
    <property type="evidence" value="ECO:0007669"/>
    <property type="project" value="InterPro"/>
</dbReference>
<evidence type="ECO:0000313" key="13">
    <source>
        <dbReference type="EMBL" id="KAK7316588.1"/>
    </source>
</evidence>
<name>A0AAN9KHZ7_CLITE</name>
<keyword evidence="4 10" id="KW-0812">Transmembrane</keyword>
<feature type="transmembrane region" description="Helical" evidence="10">
    <location>
        <begin position="253"/>
        <end position="272"/>
    </location>
</feature>
<keyword evidence="6 10" id="KW-1133">Transmembrane helix</keyword>
<comment type="similarity">
    <text evidence="9">Belongs to the monovalent cation:proton antiporter 2 (CPA2) transporter (TC 2.A.37) family. CHX (TC 2.A.37.4) subfamily.</text>
</comment>
<dbReference type="InterPro" id="IPR050794">
    <property type="entry name" value="CPA2_transporter"/>
</dbReference>
<evidence type="ECO:0000256" key="1">
    <source>
        <dbReference type="ARBA" id="ARBA00004141"/>
    </source>
</evidence>
<evidence type="ECO:0000256" key="8">
    <source>
        <dbReference type="ARBA" id="ARBA00023136"/>
    </source>
</evidence>
<sequence length="798" mass="88628">MDTVYKNGTLFFSVNEMHINDFHTYNVCIDLPPPMRSDSIFATHNYGVSSLLHRPLTILELQIVTIFMITQCFHFFLKRLSLPYFFSSAMAGFVLGPTIKIVALDMYKKTLFPFGSEDTLSLISIFGYTFHLFVNCVQMDFSMITRTGKRAWTIALSTVLVPISVGFIFTFHLLPSLLNRTIGSSQMIGLPVVFLATSGCSFQVVAALLIELKILNSELGRLGLATALVSDITSNLVNAIGTTVNSVSEVGEARAYANLVILICFVILIPMVTRPAMKWVVKITPEGRPVKKIYVYGIVATVLFLGVAMHNIHQPVFASAIVLGLSVPEGPPLGTALVDSLDMFATWFLFPIFLTSCIMKVDLTKCFESPTLVLVFVIFILGVHLIKILLSIGICRFCKMPITDGVCIGLILTCKGAIDICSYTLIYDSKKFNDQQIGLMVILALVVGSIVRIGVTYLYDPSRKYAGYQKRNLISLKSNNELRIVACIHKPCHIIPTRNILDFCFPTTNKKLMVDALHLVELVGRSSPILISHRLKKMVSSSLHNLSGELIVTFNLFEHDYAGVATVNTYTAISPITLMHEDICYVAMDRIASLIILPFHVKWGQDGSIEYKDSNIRSVNTKVMEKAPCSIGILVNRGSYSKLNSSSNCLVAMIFIGGVDDREALCFAKRSIRESHSKLVVYRLILKGSDVKSWDIMLDDEVLREVQGYGEFDNVIYEEVVIEDASETTVFLNNVANKFDFIIVGRRNGITSAQTSGLEHWTEYLELGVVGDLLASPDLETRASILVVQQQQLHTSDQ</sequence>
<evidence type="ECO:0000259" key="12">
    <source>
        <dbReference type="Pfam" id="PF23256"/>
    </source>
</evidence>
<dbReference type="GO" id="GO:1902600">
    <property type="term" value="P:proton transmembrane transport"/>
    <property type="evidence" value="ECO:0007669"/>
    <property type="project" value="InterPro"/>
</dbReference>
<dbReference type="InterPro" id="IPR057291">
    <property type="entry name" value="CHX17_2nd"/>
</dbReference>
<evidence type="ECO:0000259" key="11">
    <source>
        <dbReference type="Pfam" id="PF00999"/>
    </source>
</evidence>
<keyword evidence="14" id="KW-1185">Reference proteome</keyword>
<evidence type="ECO:0008006" key="15">
    <source>
        <dbReference type="Google" id="ProtNLM"/>
    </source>
</evidence>
<dbReference type="Pfam" id="PF23256">
    <property type="entry name" value="CHX17_2nd"/>
    <property type="match status" value="1"/>
</dbReference>
<evidence type="ECO:0000256" key="7">
    <source>
        <dbReference type="ARBA" id="ARBA00023065"/>
    </source>
</evidence>
<comment type="subcellular location">
    <subcellularLocation>
        <location evidence="1">Membrane</location>
        <topology evidence="1">Multi-pass membrane protein</topology>
    </subcellularLocation>
</comment>
<feature type="transmembrane region" description="Helical" evidence="10">
    <location>
        <begin position="402"/>
        <end position="425"/>
    </location>
</feature>
<dbReference type="GO" id="GO:0006885">
    <property type="term" value="P:regulation of pH"/>
    <property type="evidence" value="ECO:0007669"/>
    <property type="project" value="TreeGrafter"/>
</dbReference>
<evidence type="ECO:0000256" key="9">
    <source>
        <dbReference type="ARBA" id="ARBA00038341"/>
    </source>
</evidence>
<organism evidence="13 14">
    <name type="scientific">Clitoria ternatea</name>
    <name type="common">Butterfly pea</name>
    <dbReference type="NCBI Taxonomy" id="43366"/>
    <lineage>
        <taxon>Eukaryota</taxon>
        <taxon>Viridiplantae</taxon>
        <taxon>Streptophyta</taxon>
        <taxon>Embryophyta</taxon>
        <taxon>Tracheophyta</taxon>
        <taxon>Spermatophyta</taxon>
        <taxon>Magnoliopsida</taxon>
        <taxon>eudicotyledons</taxon>
        <taxon>Gunneridae</taxon>
        <taxon>Pentapetalae</taxon>
        <taxon>rosids</taxon>
        <taxon>fabids</taxon>
        <taxon>Fabales</taxon>
        <taxon>Fabaceae</taxon>
        <taxon>Papilionoideae</taxon>
        <taxon>50 kb inversion clade</taxon>
        <taxon>NPAAA clade</taxon>
        <taxon>indigoferoid/millettioid clade</taxon>
        <taxon>Phaseoleae</taxon>
        <taxon>Clitoria</taxon>
    </lineage>
</organism>
<feature type="transmembrane region" description="Helical" evidence="10">
    <location>
        <begin position="56"/>
        <end position="77"/>
    </location>
</feature>
<keyword evidence="3" id="KW-0633">Potassium transport</keyword>
<evidence type="ECO:0000256" key="5">
    <source>
        <dbReference type="ARBA" id="ARBA00022958"/>
    </source>
</evidence>
<keyword evidence="7" id="KW-0406">Ion transport</keyword>
<evidence type="ECO:0000256" key="6">
    <source>
        <dbReference type="ARBA" id="ARBA00022989"/>
    </source>
</evidence>